<evidence type="ECO:0000259" key="17">
    <source>
        <dbReference type="PROSITE" id="PS51192"/>
    </source>
</evidence>
<comment type="catalytic activity">
    <reaction evidence="12 15">
        <text>Couples ATP hydrolysis with the unwinding of duplex DNA by translocating in the 3'-5' direction.</text>
        <dbReference type="EC" id="5.6.2.4"/>
    </reaction>
</comment>
<dbReference type="GO" id="GO:0003677">
    <property type="term" value="F:DNA binding"/>
    <property type="evidence" value="ECO:0007669"/>
    <property type="project" value="UniProtKB-KW"/>
</dbReference>
<dbReference type="InterPro" id="IPR012340">
    <property type="entry name" value="NA-bd_OB-fold"/>
</dbReference>
<dbReference type="InterPro" id="IPR045562">
    <property type="entry name" value="RecG_dom3_C"/>
</dbReference>
<dbReference type="InterPro" id="IPR011545">
    <property type="entry name" value="DEAD/DEAH_box_helicase_dom"/>
</dbReference>
<evidence type="ECO:0000256" key="16">
    <source>
        <dbReference type="SAM" id="MobiDB-lite"/>
    </source>
</evidence>
<evidence type="ECO:0000256" key="10">
    <source>
        <dbReference type="ARBA" id="ARBA00023204"/>
    </source>
</evidence>
<evidence type="ECO:0000256" key="4">
    <source>
        <dbReference type="ARBA" id="ARBA00022763"/>
    </source>
</evidence>
<dbReference type="PANTHER" id="PTHR47964">
    <property type="entry name" value="ATP-DEPENDENT DNA HELICASE HOMOLOG RECG, CHLOROPLASTIC"/>
    <property type="match status" value="1"/>
</dbReference>
<dbReference type="Gene3D" id="3.40.50.300">
    <property type="entry name" value="P-loop containing nucleotide triphosphate hydrolases"/>
    <property type="match status" value="2"/>
</dbReference>
<dbReference type="SMART" id="SM00487">
    <property type="entry name" value="DEXDc"/>
    <property type="match status" value="1"/>
</dbReference>
<evidence type="ECO:0000256" key="11">
    <source>
        <dbReference type="ARBA" id="ARBA00023235"/>
    </source>
</evidence>
<dbReference type="EMBL" id="JADIMF010000062">
    <property type="protein sequence ID" value="MBO8468934.1"/>
    <property type="molecule type" value="Genomic_DNA"/>
</dbReference>
<dbReference type="InterPro" id="IPR014001">
    <property type="entry name" value="Helicase_ATP-bd"/>
</dbReference>
<sequence>MEKERRITEVPRIGKAAAEDLSSLGIRTLSDMILFRPRAYDDRRDERTVRMASVSDPTISCRIVILSHSEFPTKKGLTLKVTAEDDDGTRLEILCFNRGYLKAQLAIGTEWYIFGKVQRIRGRFQTSSFEIKRTKEEAGIGRILPVYTLTGNLTEKMMRAAAYYSLMALSPIPDELPQRLYEEYSLLHHDEAYKAIHFPDTLEEAGKALRTLAFTELLMMEIMVLRESIKPAEKKKSTIFPIERKLLEALPFRLTPDQEKSAEEIREDMDSGIPMNRLLQGDVGSGKTLVAWLSALHAIAQGGQVAFMAPTELLARQHADGAAALLASLGIRIAFITGSVKGESRRLLLKSLKDGSTDLVIGTHALFSEDVEFRNLRFVIIDEQHRFGVQQREALMKKGRGASILSMSATPIPRSLALTLYAAYSVSTLHTMPSGRRPITTYLVREDRREEMYKAVGVEFSRGHQAYFVYPRIDDDGESELRDVTTMYEVLKKEYPDTPSALLHSKLPDDEKMRILHDFKDRKLAYLVSTSVVEVGIDIPDATCMVIEHAERFGLAALHQLRGRVGRSSLPSYCFLVYGKNLTDEAKARLKVMKETTDGFRIAEKDLEIRGPGDITGDKQSGFLRLKFASLTSDLDIVEKARNEAERIIKDDRGLLKAENAVLRNNLPLYRKESELPQKKEEPKPKVVKAQKKKEKTEQGFLEF</sequence>
<keyword evidence="6 15" id="KW-0347">Helicase</keyword>
<evidence type="ECO:0000256" key="1">
    <source>
        <dbReference type="ARBA" id="ARBA00007504"/>
    </source>
</evidence>
<evidence type="ECO:0000256" key="8">
    <source>
        <dbReference type="ARBA" id="ARBA00023125"/>
    </source>
</evidence>
<dbReference type="NCBIfam" id="NF008165">
    <property type="entry name" value="PRK10917.1-3"/>
    <property type="match status" value="1"/>
</dbReference>
<dbReference type="SMART" id="SM00490">
    <property type="entry name" value="HELICc"/>
    <property type="match status" value="1"/>
</dbReference>
<protein>
    <recommendedName>
        <fullName evidence="2 15">ATP-dependent DNA helicase RecG</fullName>
        <ecNumber evidence="13 15">5.6.2.4</ecNumber>
    </recommendedName>
</protein>
<dbReference type="GO" id="GO:0006310">
    <property type="term" value="P:DNA recombination"/>
    <property type="evidence" value="ECO:0007669"/>
    <property type="project" value="UniProtKB-UniRule"/>
</dbReference>
<name>A0A9D9ND13_9SPIO</name>
<dbReference type="CDD" id="cd04488">
    <property type="entry name" value="RecG_wedge_OBF"/>
    <property type="match status" value="1"/>
</dbReference>
<keyword evidence="3 15" id="KW-0547">Nucleotide-binding</keyword>
<proteinExistence type="inferred from homology"/>
<comment type="catalytic activity">
    <reaction evidence="14 15">
        <text>ATP + H2O = ADP + phosphate + H(+)</text>
        <dbReference type="Rhea" id="RHEA:13065"/>
        <dbReference type="ChEBI" id="CHEBI:15377"/>
        <dbReference type="ChEBI" id="CHEBI:15378"/>
        <dbReference type="ChEBI" id="CHEBI:30616"/>
        <dbReference type="ChEBI" id="CHEBI:43474"/>
        <dbReference type="ChEBI" id="CHEBI:456216"/>
        <dbReference type="EC" id="5.6.2.4"/>
    </reaction>
</comment>
<keyword evidence="9 15" id="KW-0233">DNA recombination</keyword>
<dbReference type="NCBIfam" id="NF008168">
    <property type="entry name" value="PRK10917.2-2"/>
    <property type="match status" value="1"/>
</dbReference>
<evidence type="ECO:0000256" key="9">
    <source>
        <dbReference type="ARBA" id="ARBA00023172"/>
    </source>
</evidence>
<gene>
    <name evidence="19" type="primary">recG</name>
    <name evidence="19" type="ORF">IAA72_04025</name>
</gene>
<dbReference type="GO" id="GO:0016787">
    <property type="term" value="F:hydrolase activity"/>
    <property type="evidence" value="ECO:0007669"/>
    <property type="project" value="UniProtKB-KW"/>
</dbReference>
<dbReference type="PANTHER" id="PTHR47964:SF1">
    <property type="entry name" value="ATP-DEPENDENT DNA HELICASE HOMOLOG RECG, CHLOROPLASTIC"/>
    <property type="match status" value="1"/>
</dbReference>
<keyword evidence="7 15" id="KW-0067">ATP-binding</keyword>
<evidence type="ECO:0000256" key="7">
    <source>
        <dbReference type="ARBA" id="ARBA00022840"/>
    </source>
</evidence>
<evidence type="ECO:0000256" key="5">
    <source>
        <dbReference type="ARBA" id="ARBA00022801"/>
    </source>
</evidence>
<dbReference type="GO" id="GO:0006281">
    <property type="term" value="P:DNA repair"/>
    <property type="evidence" value="ECO:0007669"/>
    <property type="project" value="UniProtKB-UniRule"/>
</dbReference>
<dbReference type="InterPro" id="IPR027417">
    <property type="entry name" value="P-loop_NTPase"/>
</dbReference>
<feature type="region of interest" description="Disordered" evidence="16">
    <location>
        <begin position="672"/>
        <end position="704"/>
    </location>
</feature>
<organism evidence="19 20">
    <name type="scientific">Candidatus Ornithospirochaeta stercoravium</name>
    <dbReference type="NCBI Taxonomy" id="2840897"/>
    <lineage>
        <taxon>Bacteria</taxon>
        <taxon>Pseudomonadati</taxon>
        <taxon>Spirochaetota</taxon>
        <taxon>Spirochaetia</taxon>
        <taxon>Spirochaetales</taxon>
        <taxon>Spirochaetaceae</taxon>
        <taxon>Spirochaetaceae incertae sedis</taxon>
        <taxon>Candidatus Ornithospirochaeta</taxon>
    </lineage>
</organism>
<dbReference type="GO" id="GO:0043138">
    <property type="term" value="F:3'-5' DNA helicase activity"/>
    <property type="evidence" value="ECO:0007669"/>
    <property type="project" value="UniProtKB-EC"/>
</dbReference>
<dbReference type="Pfam" id="PF17191">
    <property type="entry name" value="RecG_wedge"/>
    <property type="match status" value="1"/>
</dbReference>
<keyword evidence="10 15" id="KW-0234">DNA repair</keyword>
<reference evidence="19" key="2">
    <citation type="journal article" date="2021" name="PeerJ">
        <title>Extensive microbial diversity within the chicken gut microbiome revealed by metagenomics and culture.</title>
        <authorList>
            <person name="Gilroy R."/>
            <person name="Ravi A."/>
            <person name="Getino M."/>
            <person name="Pursley I."/>
            <person name="Horton D.L."/>
            <person name="Alikhan N.F."/>
            <person name="Baker D."/>
            <person name="Gharbi K."/>
            <person name="Hall N."/>
            <person name="Watson M."/>
            <person name="Adriaenssens E.M."/>
            <person name="Foster-Nyarko E."/>
            <person name="Jarju S."/>
            <person name="Secka A."/>
            <person name="Antonio M."/>
            <person name="Oren A."/>
            <person name="Chaudhuri R.R."/>
            <person name="La Ragione R."/>
            <person name="Hildebrand F."/>
            <person name="Pallen M.J."/>
        </authorList>
    </citation>
    <scope>NUCLEOTIDE SEQUENCE</scope>
    <source>
        <strain evidence="19">14700</strain>
    </source>
</reference>
<feature type="domain" description="Helicase ATP-binding" evidence="17">
    <location>
        <begin position="268"/>
        <end position="429"/>
    </location>
</feature>
<feature type="compositionally biased region" description="Basic and acidic residues" evidence="16">
    <location>
        <begin position="672"/>
        <end position="685"/>
    </location>
</feature>
<dbReference type="SUPFAM" id="SSF52540">
    <property type="entry name" value="P-loop containing nucleoside triphosphate hydrolases"/>
    <property type="match status" value="2"/>
</dbReference>
<dbReference type="GO" id="GO:0005524">
    <property type="term" value="F:ATP binding"/>
    <property type="evidence" value="ECO:0007669"/>
    <property type="project" value="UniProtKB-KW"/>
</dbReference>
<dbReference type="InterPro" id="IPR004609">
    <property type="entry name" value="ATP-dep_DNA_helicase_RecG"/>
</dbReference>
<dbReference type="CDD" id="cd17992">
    <property type="entry name" value="DEXHc_RecG"/>
    <property type="match status" value="1"/>
</dbReference>
<dbReference type="InterPro" id="IPR033454">
    <property type="entry name" value="RecG_wedge"/>
</dbReference>
<evidence type="ECO:0000313" key="19">
    <source>
        <dbReference type="EMBL" id="MBO8468934.1"/>
    </source>
</evidence>
<dbReference type="SUPFAM" id="SSF50249">
    <property type="entry name" value="Nucleic acid-binding proteins"/>
    <property type="match status" value="1"/>
</dbReference>
<dbReference type="NCBIfam" id="TIGR00643">
    <property type="entry name" value="recG"/>
    <property type="match status" value="1"/>
</dbReference>
<dbReference type="InterPro" id="IPR047112">
    <property type="entry name" value="RecG/Mfd"/>
</dbReference>
<evidence type="ECO:0000256" key="14">
    <source>
        <dbReference type="ARBA" id="ARBA00048988"/>
    </source>
</evidence>
<evidence type="ECO:0000313" key="20">
    <source>
        <dbReference type="Proteomes" id="UP000810292"/>
    </source>
</evidence>
<accession>A0A9D9ND13</accession>
<evidence type="ECO:0000256" key="13">
    <source>
        <dbReference type="ARBA" id="ARBA00034808"/>
    </source>
</evidence>
<dbReference type="PROSITE" id="PS51194">
    <property type="entry name" value="HELICASE_CTER"/>
    <property type="match status" value="1"/>
</dbReference>
<dbReference type="PROSITE" id="PS51192">
    <property type="entry name" value="HELICASE_ATP_BIND_1"/>
    <property type="match status" value="1"/>
</dbReference>
<keyword evidence="5 15" id="KW-0378">Hydrolase</keyword>
<evidence type="ECO:0000256" key="2">
    <source>
        <dbReference type="ARBA" id="ARBA00017846"/>
    </source>
</evidence>
<evidence type="ECO:0000256" key="3">
    <source>
        <dbReference type="ARBA" id="ARBA00022741"/>
    </source>
</evidence>
<evidence type="ECO:0000256" key="6">
    <source>
        <dbReference type="ARBA" id="ARBA00022806"/>
    </source>
</evidence>
<evidence type="ECO:0000256" key="12">
    <source>
        <dbReference type="ARBA" id="ARBA00034617"/>
    </source>
</evidence>
<dbReference type="Proteomes" id="UP000810292">
    <property type="component" value="Unassembled WGS sequence"/>
</dbReference>
<keyword evidence="11" id="KW-0413">Isomerase</keyword>
<keyword evidence="4 15" id="KW-0227">DNA damage</keyword>
<dbReference type="Pfam" id="PF00271">
    <property type="entry name" value="Helicase_C"/>
    <property type="match status" value="1"/>
</dbReference>
<feature type="domain" description="Helicase C-terminal" evidence="18">
    <location>
        <begin position="438"/>
        <end position="608"/>
    </location>
</feature>
<dbReference type="InterPro" id="IPR001650">
    <property type="entry name" value="Helicase_C-like"/>
</dbReference>
<dbReference type="Pfam" id="PF19833">
    <property type="entry name" value="RecG_dom3_C"/>
    <property type="match status" value="1"/>
</dbReference>
<reference evidence="19" key="1">
    <citation type="submission" date="2020-10" db="EMBL/GenBank/DDBJ databases">
        <authorList>
            <person name="Gilroy R."/>
        </authorList>
    </citation>
    <scope>NUCLEOTIDE SEQUENCE</scope>
    <source>
        <strain evidence="19">14700</strain>
    </source>
</reference>
<comment type="similarity">
    <text evidence="1 15">Belongs to the helicase family. RecG subfamily.</text>
</comment>
<evidence type="ECO:0000256" key="15">
    <source>
        <dbReference type="RuleBase" id="RU363016"/>
    </source>
</evidence>
<evidence type="ECO:0000259" key="18">
    <source>
        <dbReference type="PROSITE" id="PS51194"/>
    </source>
</evidence>
<dbReference type="Gene3D" id="2.40.50.140">
    <property type="entry name" value="Nucleic acid-binding proteins"/>
    <property type="match status" value="1"/>
</dbReference>
<comment type="caution">
    <text evidence="19">The sequence shown here is derived from an EMBL/GenBank/DDBJ whole genome shotgun (WGS) entry which is preliminary data.</text>
</comment>
<keyword evidence="8" id="KW-0238">DNA-binding</keyword>
<dbReference type="Pfam" id="PF00270">
    <property type="entry name" value="DEAD"/>
    <property type="match status" value="1"/>
</dbReference>
<dbReference type="AlphaFoldDB" id="A0A9D9ND13"/>
<comment type="function">
    <text evidence="15">Plays a critical role in recombination and DNA repair. Helps process Holliday junction intermediates to mature products by catalyzing branch migration. Has replication fork regression activity, unwinds stalled or blocked replication forks to make a HJ that can be resolved. Has a DNA unwinding activity characteristic of a DNA helicase with 3'-5' polarity.</text>
</comment>
<dbReference type="EC" id="5.6.2.4" evidence="13 15"/>